<organism evidence="1 2">
    <name type="scientific">Tabrizicola piscis</name>
    <dbReference type="NCBI Taxonomy" id="2494374"/>
    <lineage>
        <taxon>Bacteria</taxon>
        <taxon>Pseudomonadati</taxon>
        <taxon>Pseudomonadota</taxon>
        <taxon>Alphaproteobacteria</taxon>
        <taxon>Rhodobacterales</taxon>
        <taxon>Paracoccaceae</taxon>
        <taxon>Tabrizicola</taxon>
    </lineage>
</organism>
<dbReference type="AlphaFoldDB" id="A0A3S8U3U7"/>
<gene>
    <name evidence="1" type="ORF">EI545_05285</name>
</gene>
<keyword evidence="2" id="KW-1185">Reference proteome</keyword>
<name>A0A3S8U3U7_9RHOB</name>
<evidence type="ECO:0000313" key="1">
    <source>
        <dbReference type="EMBL" id="AZL58302.1"/>
    </source>
</evidence>
<protein>
    <submittedName>
        <fullName evidence="1">Uncharacterized protein</fullName>
    </submittedName>
</protein>
<dbReference type="EMBL" id="CP034328">
    <property type="protein sequence ID" value="AZL58302.1"/>
    <property type="molecule type" value="Genomic_DNA"/>
</dbReference>
<sequence length="448" mass="47517">MDSAPSCRELLAASTALTDVDRDRMLPVHDGAISTSSDCASALKDSEQIWMQLASAASTIANGQAVPVDQLFALRESFGVFTMSDASSSDRKTMLASVDAYLGENLTRQGRWEALAEAITAWRSNVVSRLVDDVANAYTALTPEDRSLASQEQKVLMTAGQSALAEQQTSDRRLTDVVAASRRLSAEPGAAALTSANKALGALLPLDHARADAAELEAISAIEAAMATAKFQRLSLAAGVFRHARNRTTAGELSDASSELSEEEHRKVPTEIAAAISLAVEAQLELVQSLARERRVADAIRSVDAAESSSSGLASAYGEVVAAVEELTSFDEVESSAALRAAVTRSDRVRRLLSQSDERIRGVMRLAEQAASYGQSVPIAIGQAFQAARSSLTNLDLERLSEDQRQLLDSVCGISGPLAPGVLAPADRCVNLTQRSQPWVLKPSAPLP</sequence>
<proteinExistence type="predicted"/>
<reference evidence="1 2" key="1">
    <citation type="submission" date="2018-12" db="EMBL/GenBank/DDBJ databases">
        <title>Complete genome sequencing of Tabrizicola sp. K13M18.</title>
        <authorList>
            <person name="Bae J.-W."/>
        </authorList>
    </citation>
    <scope>NUCLEOTIDE SEQUENCE [LARGE SCALE GENOMIC DNA]</scope>
    <source>
        <strain evidence="1 2">K13M18</strain>
    </source>
</reference>
<evidence type="ECO:0000313" key="2">
    <source>
        <dbReference type="Proteomes" id="UP000282002"/>
    </source>
</evidence>
<dbReference type="Proteomes" id="UP000282002">
    <property type="component" value="Chromosome"/>
</dbReference>
<accession>A0A3S8U3U7</accession>
<dbReference type="OrthoDB" id="9821408at2"/>
<dbReference type="KEGG" id="taw:EI545_05285"/>